<evidence type="ECO:0000313" key="1">
    <source>
        <dbReference type="EMBL" id="CAB4150194.1"/>
    </source>
</evidence>
<accession>A0A6J5MTJ8</accession>
<name>A0A6J5MTJ8_9CAUD</name>
<proteinExistence type="predicted"/>
<gene>
    <name evidence="1" type="ORF">UFOVP564_5</name>
</gene>
<dbReference type="EMBL" id="LR796539">
    <property type="protein sequence ID" value="CAB4150194.1"/>
    <property type="molecule type" value="Genomic_DNA"/>
</dbReference>
<reference evidence="1" key="1">
    <citation type="submission" date="2020-04" db="EMBL/GenBank/DDBJ databases">
        <authorList>
            <person name="Chiriac C."/>
            <person name="Salcher M."/>
            <person name="Ghai R."/>
            <person name="Kavagutti S V."/>
        </authorList>
    </citation>
    <scope>NUCLEOTIDE SEQUENCE</scope>
</reference>
<sequence length="70" mass="8084">MELTTDEIIARLMNLSVKLDGEMRFKEGAVISQAIALIMTMRNAAERMRHPSMSYNEEMKAIIEWIVEPK</sequence>
<protein>
    <submittedName>
        <fullName evidence="1">Uncharacterized protein</fullName>
    </submittedName>
</protein>
<organism evidence="1">
    <name type="scientific">uncultured Caudovirales phage</name>
    <dbReference type="NCBI Taxonomy" id="2100421"/>
    <lineage>
        <taxon>Viruses</taxon>
        <taxon>Duplodnaviria</taxon>
        <taxon>Heunggongvirae</taxon>
        <taxon>Uroviricota</taxon>
        <taxon>Caudoviricetes</taxon>
        <taxon>Peduoviridae</taxon>
        <taxon>Maltschvirus</taxon>
        <taxon>Maltschvirus maltsch</taxon>
    </lineage>
</organism>